<gene>
    <name evidence="2" type="ORF">V6N11_009224</name>
</gene>
<evidence type="ECO:0000313" key="2">
    <source>
        <dbReference type="EMBL" id="KAK8990527.1"/>
    </source>
</evidence>
<accession>A0ABR2PQF4</accession>
<feature type="compositionally biased region" description="Low complexity" evidence="1">
    <location>
        <begin position="66"/>
        <end position="89"/>
    </location>
</feature>
<feature type="region of interest" description="Disordered" evidence="1">
    <location>
        <begin position="50"/>
        <end position="89"/>
    </location>
</feature>
<sequence>MGEQRELCCSQSSGQFGLAKRRQVKPDVDGWSQLDDLSHWVGLGVGTTYGGDNRGGHLHHKPTLQRRASSTATSTGGTSRAGRAVSVES</sequence>
<name>A0ABR2PQF4_9ROSI</name>
<dbReference type="EMBL" id="JBBPBN010000054">
    <property type="protein sequence ID" value="KAK8990527.1"/>
    <property type="molecule type" value="Genomic_DNA"/>
</dbReference>
<organism evidence="2 3">
    <name type="scientific">Hibiscus sabdariffa</name>
    <name type="common">roselle</name>
    <dbReference type="NCBI Taxonomy" id="183260"/>
    <lineage>
        <taxon>Eukaryota</taxon>
        <taxon>Viridiplantae</taxon>
        <taxon>Streptophyta</taxon>
        <taxon>Embryophyta</taxon>
        <taxon>Tracheophyta</taxon>
        <taxon>Spermatophyta</taxon>
        <taxon>Magnoliopsida</taxon>
        <taxon>eudicotyledons</taxon>
        <taxon>Gunneridae</taxon>
        <taxon>Pentapetalae</taxon>
        <taxon>rosids</taxon>
        <taxon>malvids</taxon>
        <taxon>Malvales</taxon>
        <taxon>Malvaceae</taxon>
        <taxon>Malvoideae</taxon>
        <taxon>Hibiscus</taxon>
    </lineage>
</organism>
<protein>
    <submittedName>
        <fullName evidence="2">Uncharacterized protein</fullName>
    </submittedName>
</protein>
<proteinExistence type="predicted"/>
<keyword evidence="3" id="KW-1185">Reference proteome</keyword>
<evidence type="ECO:0000313" key="3">
    <source>
        <dbReference type="Proteomes" id="UP001396334"/>
    </source>
</evidence>
<evidence type="ECO:0000256" key="1">
    <source>
        <dbReference type="SAM" id="MobiDB-lite"/>
    </source>
</evidence>
<dbReference type="Proteomes" id="UP001396334">
    <property type="component" value="Unassembled WGS sequence"/>
</dbReference>
<reference evidence="2 3" key="1">
    <citation type="journal article" date="2024" name="G3 (Bethesda)">
        <title>Genome assembly of Hibiscus sabdariffa L. provides insights into metabolisms of medicinal natural products.</title>
        <authorList>
            <person name="Kim T."/>
        </authorList>
    </citation>
    <scope>NUCLEOTIDE SEQUENCE [LARGE SCALE GENOMIC DNA]</scope>
    <source>
        <strain evidence="2">TK-2024</strain>
        <tissue evidence="2">Old leaves</tissue>
    </source>
</reference>
<comment type="caution">
    <text evidence="2">The sequence shown here is derived from an EMBL/GenBank/DDBJ whole genome shotgun (WGS) entry which is preliminary data.</text>
</comment>